<dbReference type="PANTHER" id="PTHR31793:SF37">
    <property type="entry name" value="ACYL-COA THIOESTER HYDROLASE YBGC"/>
    <property type="match status" value="1"/>
</dbReference>
<evidence type="ECO:0000313" key="4">
    <source>
        <dbReference type="EMBL" id="SFM85293.1"/>
    </source>
</evidence>
<dbReference type="InterPro" id="IPR014166">
    <property type="entry name" value="Tol-Pal_acyl-CoA_thioesterase"/>
</dbReference>
<dbReference type="OrthoDB" id="9808429at2"/>
<accession>A0A1I4U9A6</accession>
<evidence type="ECO:0000259" key="3">
    <source>
        <dbReference type="Pfam" id="PF03061"/>
    </source>
</evidence>
<evidence type="ECO:0000256" key="1">
    <source>
        <dbReference type="ARBA" id="ARBA00005953"/>
    </source>
</evidence>
<dbReference type="STRING" id="758825.SAMN02982985_05546"/>
<proteinExistence type="inferred from homology"/>
<dbReference type="SUPFAM" id="SSF54637">
    <property type="entry name" value="Thioesterase/thiol ester dehydrase-isomerase"/>
    <property type="match status" value="1"/>
</dbReference>
<dbReference type="InterPro" id="IPR029069">
    <property type="entry name" value="HotDog_dom_sf"/>
</dbReference>
<dbReference type="Gene3D" id="3.10.129.10">
    <property type="entry name" value="Hotdog Thioesterase"/>
    <property type="match status" value="1"/>
</dbReference>
<comment type="similarity">
    <text evidence="1">Belongs to the 4-hydroxybenzoyl-CoA thioesterase family.</text>
</comment>
<dbReference type="Pfam" id="PF03061">
    <property type="entry name" value="4HBT"/>
    <property type="match status" value="1"/>
</dbReference>
<reference evidence="4 5" key="1">
    <citation type="submission" date="2016-10" db="EMBL/GenBank/DDBJ databases">
        <authorList>
            <person name="de Groot N.N."/>
        </authorList>
    </citation>
    <scope>NUCLEOTIDE SEQUENCE [LARGE SCALE GENOMIC DNA]</scope>
    <source>
        <strain evidence="4 5">ATCC 43154</strain>
    </source>
</reference>
<dbReference type="InterPro" id="IPR050563">
    <property type="entry name" value="4-hydroxybenzoyl-CoA_TE"/>
</dbReference>
<keyword evidence="2 4" id="KW-0378">Hydrolase</keyword>
<name>A0A1I4U9A6_9BURK</name>
<sequence length="136" mass="15128">MSAEFTWNVRVYYEDTDAGGIVYYANYLKFFERARTEWLRAIDIGQHALLQEHDAMFVVKNVSADYHAPARLDDVLKLTLKIEKLGRASILFVQQAWCGDVLLNTARVKVGCVDSALRPRAVPPAVAAKMAGVVAG</sequence>
<dbReference type="PANTHER" id="PTHR31793">
    <property type="entry name" value="4-HYDROXYBENZOYL-COA THIOESTERASE FAMILY MEMBER"/>
    <property type="match status" value="1"/>
</dbReference>
<dbReference type="PIRSF" id="PIRSF003230">
    <property type="entry name" value="YbgC"/>
    <property type="match status" value="1"/>
</dbReference>
<dbReference type="InterPro" id="IPR006684">
    <property type="entry name" value="YbgC/YbaW"/>
</dbReference>
<dbReference type="GO" id="GO:0047617">
    <property type="term" value="F:fatty acyl-CoA hydrolase activity"/>
    <property type="evidence" value="ECO:0007669"/>
    <property type="project" value="TreeGrafter"/>
</dbReference>
<dbReference type="FunFam" id="3.10.129.10:FF:000004">
    <property type="entry name" value="Tol-pal system-associated acyl-CoA thioesterase"/>
    <property type="match status" value="1"/>
</dbReference>
<evidence type="ECO:0000256" key="2">
    <source>
        <dbReference type="ARBA" id="ARBA00022801"/>
    </source>
</evidence>
<dbReference type="NCBIfam" id="TIGR00051">
    <property type="entry name" value="YbgC/FadM family acyl-CoA thioesterase"/>
    <property type="match status" value="1"/>
</dbReference>
<dbReference type="Proteomes" id="UP000199470">
    <property type="component" value="Unassembled WGS sequence"/>
</dbReference>
<dbReference type="AlphaFoldDB" id="A0A1I4U9A6"/>
<dbReference type="InterPro" id="IPR006683">
    <property type="entry name" value="Thioestr_dom"/>
</dbReference>
<dbReference type="NCBIfam" id="TIGR02799">
    <property type="entry name" value="thio_ybgC"/>
    <property type="match status" value="1"/>
</dbReference>
<keyword evidence="5" id="KW-1185">Reference proteome</keyword>
<dbReference type="EMBL" id="FOTW01000038">
    <property type="protein sequence ID" value="SFM85293.1"/>
    <property type="molecule type" value="Genomic_DNA"/>
</dbReference>
<gene>
    <name evidence="4" type="ORF">SAMN02982985_05546</name>
</gene>
<protein>
    <submittedName>
        <fullName evidence="4">Acyl-CoA thioester hydrolase</fullName>
    </submittedName>
</protein>
<organism evidence="4 5">
    <name type="scientific">Rugamonas rubra</name>
    <dbReference type="NCBI Taxonomy" id="758825"/>
    <lineage>
        <taxon>Bacteria</taxon>
        <taxon>Pseudomonadati</taxon>
        <taxon>Pseudomonadota</taxon>
        <taxon>Betaproteobacteria</taxon>
        <taxon>Burkholderiales</taxon>
        <taxon>Oxalobacteraceae</taxon>
        <taxon>Telluria group</taxon>
        <taxon>Rugamonas</taxon>
    </lineage>
</organism>
<evidence type="ECO:0000313" key="5">
    <source>
        <dbReference type="Proteomes" id="UP000199470"/>
    </source>
</evidence>
<feature type="domain" description="Thioesterase" evidence="3">
    <location>
        <begin position="19"/>
        <end position="100"/>
    </location>
</feature>
<dbReference type="CDD" id="cd00586">
    <property type="entry name" value="4HBT"/>
    <property type="match status" value="1"/>
</dbReference>